<dbReference type="Proteomes" id="UP000054032">
    <property type="component" value="Unassembled WGS sequence"/>
</dbReference>
<evidence type="ECO:0000313" key="1">
    <source>
        <dbReference type="EMBL" id="EUC43209.1"/>
    </source>
</evidence>
<dbReference type="GeneID" id="19117873"/>
<gene>
    <name evidence="1" type="ORF">COCMIDRAFT_101449</name>
</gene>
<dbReference type="KEGG" id="bor:COCMIDRAFT_101449"/>
<dbReference type="RefSeq" id="XP_007690278.1">
    <property type="nucleotide sequence ID" value="XM_007692088.1"/>
</dbReference>
<evidence type="ECO:0000313" key="2">
    <source>
        <dbReference type="Proteomes" id="UP000054032"/>
    </source>
</evidence>
<organism evidence="1 2">
    <name type="scientific">Bipolaris oryzae ATCC 44560</name>
    <dbReference type="NCBI Taxonomy" id="930090"/>
    <lineage>
        <taxon>Eukaryota</taxon>
        <taxon>Fungi</taxon>
        <taxon>Dikarya</taxon>
        <taxon>Ascomycota</taxon>
        <taxon>Pezizomycotina</taxon>
        <taxon>Dothideomycetes</taxon>
        <taxon>Pleosporomycetidae</taxon>
        <taxon>Pleosporales</taxon>
        <taxon>Pleosporineae</taxon>
        <taxon>Pleosporaceae</taxon>
        <taxon>Bipolaris</taxon>
    </lineage>
</organism>
<name>W6Z6Q3_COCMI</name>
<dbReference type="AlphaFoldDB" id="W6Z6Q3"/>
<keyword evidence="2" id="KW-1185">Reference proteome</keyword>
<dbReference type="EMBL" id="KI964036">
    <property type="protein sequence ID" value="EUC43209.1"/>
    <property type="molecule type" value="Genomic_DNA"/>
</dbReference>
<accession>W6Z6Q3</accession>
<feature type="non-terminal residue" evidence="1">
    <location>
        <position position="1"/>
    </location>
</feature>
<protein>
    <submittedName>
        <fullName evidence="1">Uncharacterized protein</fullName>
    </submittedName>
</protein>
<sequence>TKHRYAQRTPCTRDMEAVQHCEIDTAPPLCPSCMPTPTEDIVAREHTNRSKMNTSALGYTMQRTLVTERSSAAVSEITQEEQKLI</sequence>
<dbReference type="HOGENOM" id="CLU_2518532_0_0_1"/>
<proteinExistence type="predicted"/>
<reference evidence="1 2" key="1">
    <citation type="journal article" date="2013" name="PLoS Genet.">
        <title>Comparative genome structure, secondary metabolite, and effector coding capacity across Cochliobolus pathogens.</title>
        <authorList>
            <person name="Condon B.J."/>
            <person name="Leng Y."/>
            <person name="Wu D."/>
            <person name="Bushley K.E."/>
            <person name="Ohm R.A."/>
            <person name="Otillar R."/>
            <person name="Martin J."/>
            <person name="Schackwitz W."/>
            <person name="Grimwood J."/>
            <person name="MohdZainudin N."/>
            <person name="Xue C."/>
            <person name="Wang R."/>
            <person name="Manning V.A."/>
            <person name="Dhillon B."/>
            <person name="Tu Z.J."/>
            <person name="Steffenson B.J."/>
            <person name="Salamov A."/>
            <person name="Sun H."/>
            <person name="Lowry S."/>
            <person name="LaButti K."/>
            <person name="Han J."/>
            <person name="Copeland A."/>
            <person name="Lindquist E."/>
            <person name="Barry K."/>
            <person name="Schmutz J."/>
            <person name="Baker S.E."/>
            <person name="Ciuffetti L.M."/>
            <person name="Grigoriev I.V."/>
            <person name="Zhong S."/>
            <person name="Turgeon B.G."/>
        </authorList>
    </citation>
    <scope>NUCLEOTIDE SEQUENCE [LARGE SCALE GENOMIC DNA]</scope>
    <source>
        <strain evidence="1 2">ATCC 44560</strain>
    </source>
</reference>